<evidence type="ECO:0000313" key="18">
    <source>
        <dbReference type="Proteomes" id="UP000659438"/>
    </source>
</evidence>
<dbReference type="GO" id="GO:0046872">
    <property type="term" value="F:metal ion binding"/>
    <property type="evidence" value="ECO:0007669"/>
    <property type="project" value="UniProtKB-KW"/>
</dbReference>
<dbReference type="PANTHER" id="PTHR10617">
    <property type="entry name" value="ELECTRON TRANSFER FLAVOPROTEIN-UBIQUINONE OXIDOREDUCTASE"/>
    <property type="match status" value="1"/>
</dbReference>
<dbReference type="EMBL" id="JABWQX010000016">
    <property type="protein sequence ID" value="MBC3398421.1"/>
    <property type="molecule type" value="Genomic_DNA"/>
</dbReference>
<reference evidence="17" key="3">
    <citation type="submission" date="2021-06" db="EMBL/GenBank/DDBJ databases">
        <title>Updating the genus Pseudomonas: Description of 43 new species and partition of the Pseudomonas putida group.</title>
        <authorList>
            <person name="Girard L."/>
            <person name="Lood C."/>
            <person name="Vandamme P."/>
            <person name="Rokni-Zadeh H."/>
            <person name="Van Noort V."/>
            <person name="Hofte M."/>
            <person name="Lavigne R."/>
            <person name="De Mot R."/>
        </authorList>
    </citation>
    <scope>NUCLEOTIDE SEQUENCE</scope>
    <source>
        <strain evidence="17">SWRI102</strain>
    </source>
</reference>
<dbReference type="Gene3D" id="3.50.50.60">
    <property type="entry name" value="FAD/NAD(P)-binding domain"/>
    <property type="match status" value="1"/>
</dbReference>
<gene>
    <name evidence="17" type="ORF">HU742_007380</name>
    <name evidence="16" type="ORF">HU742_24695</name>
</gene>
<dbReference type="Pfam" id="PF05187">
    <property type="entry name" value="Fer4_ETF_QO"/>
    <property type="match status" value="1"/>
</dbReference>
<evidence type="ECO:0000256" key="4">
    <source>
        <dbReference type="ARBA" id="ARBA00022485"/>
    </source>
</evidence>
<evidence type="ECO:0000256" key="8">
    <source>
        <dbReference type="ARBA" id="ARBA00022982"/>
    </source>
</evidence>
<dbReference type="SUPFAM" id="SSF54862">
    <property type="entry name" value="4Fe-4S ferredoxins"/>
    <property type="match status" value="1"/>
</dbReference>
<keyword evidence="10 14" id="KW-0408">Iron</keyword>
<sequence length="554" mass="60704">MEREYMEFDVVIVGAGPAGLSAACRLKQKAAEAGKEISVCVVEKGSEVGAHILSGAVFEPRALNELFPDWKELGAPLNTPVNRDDIYVLKNAETASKIPDFFVPKTMHNEGNYIISLGNLCRWLAQQAENLGVEIYPGFAAQEALFDENGVVRGIITGDLGVDREGHPKEGLYTPGMELRGKYTLFAEGCRGHIGKQLIKRFNLDSDADAQHYGIGLKEIWEIDPAKHQPGLVVHTAGWPLDIMGTENTGGSFLYHLENNQVVVGLIIDLSYSNTFLSPFDEFQRLKHHPVLKQYLEGGKRVSYGARAICKGGLNSLPKMVFKGGALIGCDLGTLNFAKIKGSHTAMKSGMLAAEAVADRLFAESEGGDELTAYVDGFKSSWLYEELFASRNFGAAIHKYGAIIGGGFNWLDQNIFGGKIPFTLRDTKPDYACLKLAADCKKIDYPKPDGKISFDKLSSVFISGTNHEEEQPCHLKLTDPSIPISKNLPLYDEPAQRYCPAGVYEVITKEDGEKRFQINAQNCVHCKTCDIKDPAQNITWVSPEGAGGPTYPNM</sequence>
<dbReference type="EC" id="1.5.5.1" evidence="14"/>
<dbReference type="AlphaFoldDB" id="A0A923FTA7"/>
<keyword evidence="18" id="KW-1185">Reference proteome</keyword>
<evidence type="ECO:0000256" key="9">
    <source>
        <dbReference type="ARBA" id="ARBA00023002"/>
    </source>
</evidence>
<comment type="cofactor">
    <cofactor evidence="1 14">
        <name>FAD</name>
        <dbReference type="ChEBI" id="CHEBI:57692"/>
    </cofactor>
</comment>
<evidence type="ECO:0000256" key="12">
    <source>
        <dbReference type="ARBA" id="ARBA00023075"/>
    </source>
</evidence>
<dbReference type="SUPFAM" id="SSF51905">
    <property type="entry name" value="FAD/NAD(P)-binding domain"/>
    <property type="match status" value="1"/>
</dbReference>
<dbReference type="InterPro" id="IPR017896">
    <property type="entry name" value="4Fe4S_Fe-S-bd"/>
</dbReference>
<evidence type="ECO:0000259" key="15">
    <source>
        <dbReference type="PROSITE" id="PS51379"/>
    </source>
</evidence>
<keyword evidence="5 14" id="KW-0285">Flavoprotein</keyword>
<evidence type="ECO:0000256" key="7">
    <source>
        <dbReference type="ARBA" id="ARBA00022827"/>
    </source>
</evidence>
<keyword evidence="12 14" id="KW-0830">Ubiquinone</keyword>
<evidence type="ECO:0000313" key="16">
    <source>
        <dbReference type="EMBL" id="MBC3398421.1"/>
    </source>
</evidence>
<keyword evidence="11 14" id="KW-0411">Iron-sulfur</keyword>
<evidence type="ECO:0000256" key="14">
    <source>
        <dbReference type="RuleBase" id="RU366068"/>
    </source>
</evidence>
<dbReference type="GO" id="GO:0004174">
    <property type="term" value="F:electron-transferring-flavoprotein dehydrogenase activity"/>
    <property type="evidence" value="ECO:0007669"/>
    <property type="project" value="UniProtKB-UniRule"/>
</dbReference>
<keyword evidence="4" id="KW-0004">4Fe-4S</keyword>
<comment type="catalytic activity">
    <reaction evidence="13 14">
        <text>a ubiquinone + reduced [electron-transfer flavoprotein] = a ubiquinol + oxidized [electron-transfer flavoprotein] + H(+)</text>
        <dbReference type="Rhea" id="RHEA:24052"/>
        <dbReference type="Rhea" id="RHEA-COMP:9565"/>
        <dbReference type="Rhea" id="RHEA-COMP:9566"/>
        <dbReference type="Rhea" id="RHEA-COMP:10685"/>
        <dbReference type="Rhea" id="RHEA-COMP:10686"/>
        <dbReference type="ChEBI" id="CHEBI:15378"/>
        <dbReference type="ChEBI" id="CHEBI:16389"/>
        <dbReference type="ChEBI" id="CHEBI:17976"/>
        <dbReference type="ChEBI" id="CHEBI:57692"/>
        <dbReference type="ChEBI" id="CHEBI:58307"/>
        <dbReference type="EC" id="1.5.5.1"/>
    </reaction>
</comment>
<reference evidence="16" key="2">
    <citation type="submission" date="2020-07" db="EMBL/GenBank/DDBJ databases">
        <authorList>
            <person name="Lood C."/>
            <person name="Girard L."/>
        </authorList>
    </citation>
    <scope>NUCLEOTIDE SEQUENCE</scope>
    <source>
        <strain evidence="16">SWRI102</strain>
    </source>
</reference>
<dbReference type="InterPro" id="IPR049398">
    <property type="entry name" value="ETF-QO/FixC_UQ-bd"/>
</dbReference>
<comment type="cofactor">
    <cofactor evidence="14">
        <name>[4Fe-4S] cluster</name>
        <dbReference type="ChEBI" id="CHEBI:49883"/>
    </cofactor>
    <text evidence="14">Binds 1 [4Fe-4S] cluster.</text>
</comment>
<evidence type="ECO:0000256" key="6">
    <source>
        <dbReference type="ARBA" id="ARBA00022723"/>
    </source>
</evidence>
<protein>
    <recommendedName>
        <fullName evidence="14">Electron transfer flavoprotein-ubiquinone oxidoreductase</fullName>
        <shortName evidence="14">ETF-QO</shortName>
        <ecNumber evidence="14">1.5.5.1</ecNumber>
    </recommendedName>
</protein>
<dbReference type="InterPro" id="IPR036188">
    <property type="entry name" value="FAD/NAD-bd_sf"/>
</dbReference>
<keyword evidence="8 14" id="KW-0249">Electron transport</keyword>
<dbReference type="PROSITE" id="PS51257">
    <property type="entry name" value="PROKAR_LIPOPROTEIN"/>
    <property type="match status" value="1"/>
</dbReference>
<evidence type="ECO:0000256" key="11">
    <source>
        <dbReference type="ARBA" id="ARBA00023014"/>
    </source>
</evidence>
<dbReference type="PRINTS" id="PR00420">
    <property type="entry name" value="RNGMNOXGNASE"/>
</dbReference>
<keyword evidence="6 14" id="KW-0479">Metal-binding</keyword>
<dbReference type="SUPFAM" id="SSF54373">
    <property type="entry name" value="FAD-linked reductases, C-terminal domain"/>
    <property type="match status" value="1"/>
</dbReference>
<dbReference type="PANTHER" id="PTHR10617:SF107">
    <property type="entry name" value="ELECTRON TRANSFER FLAVOPROTEIN-UBIQUINONE OXIDOREDUCTASE, MITOCHONDRIAL"/>
    <property type="match status" value="1"/>
</dbReference>
<dbReference type="RefSeq" id="WP_186645057.1">
    <property type="nucleotide sequence ID" value="NZ_JABWQX020000001.1"/>
</dbReference>
<evidence type="ECO:0000256" key="1">
    <source>
        <dbReference type="ARBA" id="ARBA00001974"/>
    </source>
</evidence>
<dbReference type="Gene3D" id="3.30.9.90">
    <property type="match status" value="1"/>
</dbReference>
<dbReference type="Proteomes" id="UP000659438">
    <property type="component" value="Unassembled WGS sequence"/>
</dbReference>
<evidence type="ECO:0000256" key="2">
    <source>
        <dbReference type="ARBA" id="ARBA00002819"/>
    </source>
</evidence>
<evidence type="ECO:0000256" key="13">
    <source>
        <dbReference type="ARBA" id="ARBA00052682"/>
    </source>
</evidence>
<evidence type="ECO:0000256" key="3">
    <source>
        <dbReference type="ARBA" id="ARBA00022448"/>
    </source>
</evidence>
<dbReference type="FunFam" id="3.30.70.20:FF:000012">
    <property type="entry name" value="Electron transfer flavoprotein-ubiquinone oxidoreductase, mitochondrial"/>
    <property type="match status" value="1"/>
</dbReference>
<keyword evidence="3 14" id="KW-0813">Transport</keyword>
<name>A0A923FTA7_9PSED</name>
<dbReference type="Pfam" id="PF13450">
    <property type="entry name" value="NAD_binding_8"/>
    <property type="match status" value="1"/>
</dbReference>
<dbReference type="InterPro" id="IPR007859">
    <property type="entry name" value="ETF-QO/FixX_C"/>
</dbReference>
<organism evidence="16">
    <name type="scientific">Pseudomonas marvdashtae</name>
    <dbReference type="NCBI Taxonomy" id="2745500"/>
    <lineage>
        <taxon>Bacteria</taxon>
        <taxon>Pseudomonadati</taxon>
        <taxon>Pseudomonadota</taxon>
        <taxon>Gammaproteobacteria</taxon>
        <taxon>Pseudomonadales</taxon>
        <taxon>Pseudomonadaceae</taxon>
        <taxon>Pseudomonas</taxon>
    </lineage>
</organism>
<proteinExistence type="predicted"/>
<evidence type="ECO:0000313" key="17">
    <source>
        <dbReference type="EMBL" id="MBV4550960.1"/>
    </source>
</evidence>
<dbReference type="PROSITE" id="PS51379">
    <property type="entry name" value="4FE4S_FER_2"/>
    <property type="match status" value="1"/>
</dbReference>
<comment type="caution">
    <text evidence="16">The sequence shown here is derived from an EMBL/GenBank/DDBJ whole genome shotgun (WGS) entry which is preliminary data.</text>
</comment>
<evidence type="ECO:0000256" key="10">
    <source>
        <dbReference type="ARBA" id="ARBA00023004"/>
    </source>
</evidence>
<keyword evidence="9 14" id="KW-0560">Oxidoreductase</keyword>
<dbReference type="EMBL" id="JABWQX020000001">
    <property type="protein sequence ID" value="MBV4550960.1"/>
    <property type="molecule type" value="Genomic_DNA"/>
</dbReference>
<dbReference type="Pfam" id="PF21162">
    <property type="entry name" value="ETFQO_UQ-bd"/>
    <property type="match status" value="1"/>
</dbReference>
<keyword evidence="7 14" id="KW-0274">FAD</keyword>
<accession>A0A923FTA7</accession>
<reference evidence="16 18" key="1">
    <citation type="journal article" date="2020" name="Microorganisms">
        <title>Reliable Identification of Environmental Pseudomonas Isolates Using the rpoD Gene.</title>
        <authorList>
            <consortium name="The Broad Institute Genome Sequencing Platform"/>
            <person name="Girard L."/>
            <person name="Lood C."/>
            <person name="Rokni-Zadeh H."/>
            <person name="van Noort V."/>
            <person name="Lavigne R."/>
            <person name="De Mot R."/>
        </authorList>
    </citation>
    <scope>NUCLEOTIDE SEQUENCE</scope>
    <source>
        <strain evidence="16 18">SWRI102</strain>
    </source>
</reference>
<comment type="function">
    <text evidence="2 14">Accepts electrons from ETF and reduces ubiquinone.</text>
</comment>
<evidence type="ECO:0000256" key="5">
    <source>
        <dbReference type="ARBA" id="ARBA00022630"/>
    </source>
</evidence>
<dbReference type="GO" id="GO:0051539">
    <property type="term" value="F:4 iron, 4 sulfur cluster binding"/>
    <property type="evidence" value="ECO:0007669"/>
    <property type="project" value="UniProtKB-UniRule"/>
</dbReference>
<feature type="domain" description="4Fe-4S ferredoxin-type" evidence="15">
    <location>
        <begin position="514"/>
        <end position="543"/>
    </location>
</feature>
<dbReference type="Gene3D" id="3.30.70.20">
    <property type="match status" value="1"/>
</dbReference>
<dbReference type="InterPro" id="IPR040156">
    <property type="entry name" value="ETF-QO"/>
</dbReference>